<dbReference type="Proteomes" id="UP000255467">
    <property type="component" value="Unassembled WGS sequence"/>
</dbReference>
<dbReference type="EMBL" id="UGRY01000007">
    <property type="protein sequence ID" value="SUD49275.1"/>
    <property type="molecule type" value="Genomic_DNA"/>
</dbReference>
<evidence type="ECO:0000256" key="1">
    <source>
        <dbReference type="ARBA" id="ARBA00009405"/>
    </source>
</evidence>
<dbReference type="SUPFAM" id="SSF51569">
    <property type="entry name" value="Aldolase"/>
    <property type="match status" value="1"/>
</dbReference>
<dbReference type="AlphaFoldDB" id="A0A379JL83"/>
<dbReference type="STRING" id="1406858.GCA_000710895_06833"/>
<dbReference type="Pfam" id="PF00682">
    <property type="entry name" value="HMGL-like"/>
    <property type="match status" value="1"/>
</dbReference>
<dbReference type="EC" id="4.1.3.4" evidence="5"/>
<reference evidence="5 6" key="1">
    <citation type="submission" date="2018-06" db="EMBL/GenBank/DDBJ databases">
        <authorList>
            <consortium name="Pathogen Informatics"/>
            <person name="Doyle S."/>
        </authorList>
    </citation>
    <scope>NUCLEOTIDE SEQUENCE [LARGE SCALE GENOMIC DNA]</scope>
    <source>
        <strain evidence="5 6">NCTC1934</strain>
    </source>
</reference>
<dbReference type="GO" id="GO:0006552">
    <property type="term" value="P:L-leucine catabolic process"/>
    <property type="evidence" value="ECO:0007669"/>
    <property type="project" value="TreeGrafter"/>
</dbReference>
<evidence type="ECO:0000256" key="3">
    <source>
        <dbReference type="ARBA" id="ARBA00023239"/>
    </source>
</evidence>
<evidence type="ECO:0000313" key="5">
    <source>
        <dbReference type="EMBL" id="SUD49275.1"/>
    </source>
</evidence>
<name>A0A379JL83_9NOCA</name>
<dbReference type="PROSITE" id="PS50991">
    <property type="entry name" value="PYR_CT"/>
    <property type="match status" value="1"/>
</dbReference>
<comment type="similarity">
    <text evidence="1">Belongs to the HMG-CoA lyase family.</text>
</comment>
<evidence type="ECO:0000313" key="6">
    <source>
        <dbReference type="Proteomes" id="UP000255467"/>
    </source>
</evidence>
<dbReference type="PANTHER" id="PTHR42738:SF7">
    <property type="entry name" value="HYDROXYMETHYLGLUTARYL-COA LYASE"/>
    <property type="match status" value="1"/>
</dbReference>
<dbReference type="CDD" id="cd07938">
    <property type="entry name" value="DRE_TIM_HMGL"/>
    <property type="match status" value="1"/>
</dbReference>
<sequence>MEVTVLEVAPRDGLQNERAIVATADKIRLIERSVEAGLRRIEAVSFVNPQRVPQMADAEAVMAGVPRVPGVSYAGLVFNDRGLDRALATDVDEINVVVVATDTFSRRNQNCTTAEGVQRWSALARRAAASGVRRTVTIAAAFGCPFEGEVSAAAVLDLVRRVAAAEPDEIALADTIGVGTPDRVRTLVAGTAALVPGVPVRCHFHNTRNTGYANAVAALEAGAGILDASTGGVGGCPFAPAATGNIATEDLLYLLHRMDIGTGVRAEAVSATGTWLGEVLGSPVPALLGRAGGFPPARPGSQ</sequence>
<dbReference type="GO" id="GO:0004419">
    <property type="term" value="F:hydroxymethylglutaryl-CoA lyase activity"/>
    <property type="evidence" value="ECO:0007669"/>
    <property type="project" value="UniProtKB-EC"/>
</dbReference>
<evidence type="ECO:0000256" key="2">
    <source>
        <dbReference type="ARBA" id="ARBA00022723"/>
    </source>
</evidence>
<dbReference type="PANTHER" id="PTHR42738">
    <property type="entry name" value="HYDROXYMETHYLGLUTARYL-COA LYASE"/>
    <property type="match status" value="1"/>
</dbReference>
<dbReference type="GO" id="GO:0046872">
    <property type="term" value="F:metal ion binding"/>
    <property type="evidence" value="ECO:0007669"/>
    <property type="project" value="UniProtKB-KW"/>
</dbReference>
<evidence type="ECO:0000259" key="4">
    <source>
        <dbReference type="PROSITE" id="PS50991"/>
    </source>
</evidence>
<keyword evidence="3 5" id="KW-0456">Lyase</keyword>
<dbReference type="NCBIfam" id="NF004283">
    <property type="entry name" value="PRK05692.1"/>
    <property type="match status" value="1"/>
</dbReference>
<dbReference type="InterPro" id="IPR043594">
    <property type="entry name" value="HMGL"/>
</dbReference>
<dbReference type="OrthoDB" id="9784013at2"/>
<dbReference type="InterPro" id="IPR013785">
    <property type="entry name" value="Aldolase_TIM"/>
</dbReference>
<dbReference type="Gene3D" id="3.20.20.70">
    <property type="entry name" value="Aldolase class I"/>
    <property type="match status" value="1"/>
</dbReference>
<proteinExistence type="inferred from homology"/>
<keyword evidence="2" id="KW-0479">Metal-binding</keyword>
<dbReference type="GO" id="GO:0046951">
    <property type="term" value="P:ketone body biosynthetic process"/>
    <property type="evidence" value="ECO:0007669"/>
    <property type="project" value="TreeGrafter"/>
</dbReference>
<dbReference type="InterPro" id="IPR000891">
    <property type="entry name" value="PYR_CT"/>
</dbReference>
<gene>
    <name evidence="5" type="primary">yngG_2</name>
    <name evidence="5" type="ORF">NCTC1934_06627</name>
</gene>
<accession>A0A379JL83</accession>
<organism evidence="5 6">
    <name type="scientific">Nocardia otitidiscaviarum</name>
    <dbReference type="NCBI Taxonomy" id="1823"/>
    <lineage>
        <taxon>Bacteria</taxon>
        <taxon>Bacillati</taxon>
        <taxon>Actinomycetota</taxon>
        <taxon>Actinomycetes</taxon>
        <taxon>Mycobacteriales</taxon>
        <taxon>Nocardiaceae</taxon>
        <taxon>Nocardia</taxon>
    </lineage>
</organism>
<protein>
    <submittedName>
        <fullName evidence="5">Hydroxymethylglutaryl-CoA lyase yngG</fullName>
        <ecNumber evidence="5">4.1.3.4</ecNumber>
    </submittedName>
</protein>
<keyword evidence="6" id="KW-1185">Reference proteome</keyword>
<feature type="domain" description="Pyruvate carboxyltransferase" evidence="4">
    <location>
        <begin position="3"/>
        <end position="270"/>
    </location>
</feature>